<evidence type="ECO:0000259" key="1">
    <source>
        <dbReference type="Pfam" id="PF00753"/>
    </source>
</evidence>
<dbReference type="InterPro" id="IPR050855">
    <property type="entry name" value="NDM-1-like"/>
</dbReference>
<organism evidence="2 3">
    <name type="scientific">Bacillus salipaludis</name>
    <dbReference type="NCBI Taxonomy" id="2547811"/>
    <lineage>
        <taxon>Bacteria</taxon>
        <taxon>Bacillati</taxon>
        <taxon>Bacillota</taxon>
        <taxon>Bacilli</taxon>
        <taxon>Bacillales</taxon>
        <taxon>Bacillaceae</taxon>
        <taxon>Bacillus</taxon>
    </lineage>
</organism>
<dbReference type="Gene3D" id="3.60.15.10">
    <property type="entry name" value="Ribonuclease Z/Hydroxyacylglutathione hydrolase-like"/>
    <property type="match status" value="1"/>
</dbReference>
<dbReference type="RefSeq" id="WP_308913993.1">
    <property type="nucleotide sequence ID" value="NZ_JAVGVR010000001.1"/>
</dbReference>
<protein>
    <submittedName>
        <fullName evidence="2">MBL fold metallo-hydrolase</fullName>
    </submittedName>
</protein>
<dbReference type="Proteomes" id="UP001178888">
    <property type="component" value="Unassembled WGS sequence"/>
</dbReference>
<gene>
    <name evidence="2" type="ORF">RCG21_28250</name>
</gene>
<reference evidence="2" key="1">
    <citation type="submission" date="2023-08" db="EMBL/GenBank/DDBJ databases">
        <title>Nitrogen cycling bacteria in agricultural field soils.</title>
        <authorList>
            <person name="Jang J."/>
        </authorList>
    </citation>
    <scope>NUCLEOTIDE SEQUENCE</scope>
    <source>
        <strain evidence="2">PS3-36</strain>
    </source>
</reference>
<name>A0AA90RA20_9BACI</name>
<dbReference type="PANTHER" id="PTHR42951">
    <property type="entry name" value="METALLO-BETA-LACTAMASE DOMAIN-CONTAINING"/>
    <property type="match status" value="1"/>
</dbReference>
<dbReference type="AlphaFoldDB" id="A0AA90RA20"/>
<keyword evidence="3" id="KW-1185">Reference proteome</keyword>
<evidence type="ECO:0000313" key="2">
    <source>
        <dbReference type="EMBL" id="MDQ6600168.1"/>
    </source>
</evidence>
<proteinExistence type="predicted"/>
<dbReference type="SUPFAM" id="SSF56281">
    <property type="entry name" value="Metallo-hydrolase/oxidoreductase"/>
    <property type="match status" value="1"/>
</dbReference>
<comment type="caution">
    <text evidence="2">The sequence shown here is derived from an EMBL/GenBank/DDBJ whole genome shotgun (WGS) entry which is preliminary data.</text>
</comment>
<dbReference type="EMBL" id="JAVGVR010000001">
    <property type="protein sequence ID" value="MDQ6600168.1"/>
    <property type="molecule type" value="Genomic_DNA"/>
</dbReference>
<sequence>MIELNKSCIEVFPIMIPEPSSLKSVNFYVVKQDQSLSLIDAGWNNEACWNGLMDGLKRNGFTIKDITEILLTHHHIDHVGLVDRITSISPIPVYCHTDSIARLKRDKNFLK</sequence>
<dbReference type="Pfam" id="PF00753">
    <property type="entry name" value="Lactamase_B"/>
    <property type="match status" value="1"/>
</dbReference>
<accession>A0AA90RA20</accession>
<dbReference type="InterPro" id="IPR036866">
    <property type="entry name" value="RibonucZ/Hydroxyglut_hydro"/>
</dbReference>
<feature type="domain" description="Metallo-beta-lactamase" evidence="1">
    <location>
        <begin position="24"/>
        <end position="101"/>
    </location>
</feature>
<dbReference type="InterPro" id="IPR001279">
    <property type="entry name" value="Metallo-B-lactamas"/>
</dbReference>
<evidence type="ECO:0000313" key="3">
    <source>
        <dbReference type="Proteomes" id="UP001178888"/>
    </source>
</evidence>